<sequence length="432" mass="46899">MNWLDDYRSKLKSAAEAVGVVRSGDRVYYAGNAAIPQALVRALAERKDELEDVQVNHVLLVGKDPLSDPEMEGHFRHNSLFVGPADRKAVNEGRGDYVPIFLYQIPRLFRQGIVPLDVAMIQCSPPDEHGFMSFGVETLASIAACQKAKTVIAQVNEKMPRVLGDSFIHVNRVSAIVEFDEPLPKLEPRAATDVEKAIAANVLPLIEPGATLQMGIGGIPDSVWEAIDGNLDLGIHTEMISDGGMRAIQRGVVTGNRKSLHPGKVVLTFALGTEELYDFLDNNPMIEAHPVDYVNDPFIISQNENMVAVNSAIEIDLTGQVCSDSIGPYIYSGFGGQVDFIRGAARSRGGKPVIAVPASAKGGELSRIVPFLKEGAGVVTSRADVHYVVTEHGVANLFGKNLRERAEALIGIADPKFREELEYAAKQRNLLP</sequence>
<feature type="domain" description="Acetyl-CoA hydrolase/transferase N-terminal" evidence="3">
    <location>
        <begin position="6"/>
        <end position="181"/>
    </location>
</feature>
<dbReference type="EMBL" id="JAACAK010000014">
    <property type="protein sequence ID" value="NIR73810.1"/>
    <property type="molecule type" value="Genomic_DNA"/>
</dbReference>
<evidence type="ECO:0000313" key="6">
    <source>
        <dbReference type="Proteomes" id="UP000702544"/>
    </source>
</evidence>
<proteinExistence type="inferred from homology"/>
<dbReference type="GO" id="GO:0008775">
    <property type="term" value="F:acetate CoA-transferase activity"/>
    <property type="evidence" value="ECO:0007669"/>
    <property type="project" value="InterPro"/>
</dbReference>
<evidence type="ECO:0000259" key="3">
    <source>
        <dbReference type="Pfam" id="PF02550"/>
    </source>
</evidence>
<evidence type="ECO:0000259" key="4">
    <source>
        <dbReference type="Pfam" id="PF13336"/>
    </source>
</evidence>
<accession>A0AAE4ZAH4</accession>
<dbReference type="GO" id="GO:0006083">
    <property type="term" value="P:acetate metabolic process"/>
    <property type="evidence" value="ECO:0007669"/>
    <property type="project" value="InterPro"/>
</dbReference>
<gene>
    <name evidence="5" type="ORF">GWO12_01645</name>
</gene>
<comment type="similarity">
    <text evidence="1">Belongs to the acetyl-CoA hydrolase/transferase family.</text>
</comment>
<dbReference type="InterPro" id="IPR037171">
    <property type="entry name" value="NagB/RpiA_transferase-like"/>
</dbReference>
<evidence type="ECO:0000256" key="2">
    <source>
        <dbReference type="ARBA" id="ARBA00022679"/>
    </source>
</evidence>
<name>A0AAE4ZAH4_9BACT</name>
<dbReference type="Gene3D" id="3.40.1080.10">
    <property type="entry name" value="Glutaconate Coenzyme A-transferase"/>
    <property type="match status" value="1"/>
</dbReference>
<dbReference type="Gene3D" id="3.30.750.70">
    <property type="entry name" value="4-hydroxybutyrate coenzyme like domains"/>
    <property type="match status" value="1"/>
</dbReference>
<feature type="domain" description="Acetyl-CoA hydrolase/transferase C-terminal" evidence="4">
    <location>
        <begin position="272"/>
        <end position="424"/>
    </location>
</feature>
<keyword evidence="5" id="KW-0378">Hydrolase</keyword>
<dbReference type="PANTHER" id="PTHR21432:SF20">
    <property type="entry name" value="ACETYL-COA HYDROLASE"/>
    <property type="match status" value="1"/>
</dbReference>
<keyword evidence="2" id="KW-0808">Transferase</keyword>
<protein>
    <submittedName>
        <fullName evidence="5">Acetyl-CoA hydrolase/transferase family protein</fullName>
    </submittedName>
</protein>
<evidence type="ECO:0000256" key="1">
    <source>
        <dbReference type="ARBA" id="ARBA00009632"/>
    </source>
</evidence>
<dbReference type="InterPro" id="IPR038460">
    <property type="entry name" value="AcetylCoA_hyd_C_sf"/>
</dbReference>
<dbReference type="Gene3D" id="3.40.1080.20">
    <property type="entry name" value="Acetyl-CoA hydrolase/transferase C-terminal domain"/>
    <property type="match status" value="1"/>
</dbReference>
<dbReference type="InterPro" id="IPR003702">
    <property type="entry name" value="ActCoA_hydro_N"/>
</dbReference>
<evidence type="ECO:0000313" key="5">
    <source>
        <dbReference type="EMBL" id="NIR73810.1"/>
    </source>
</evidence>
<comment type="caution">
    <text evidence="5">The sequence shown here is derived from an EMBL/GenBank/DDBJ whole genome shotgun (WGS) entry which is preliminary data.</text>
</comment>
<dbReference type="SUPFAM" id="SSF100950">
    <property type="entry name" value="NagB/RpiA/CoA transferase-like"/>
    <property type="match status" value="2"/>
</dbReference>
<dbReference type="InterPro" id="IPR026888">
    <property type="entry name" value="AcetylCoA_hyd_C"/>
</dbReference>
<dbReference type="Pfam" id="PF13336">
    <property type="entry name" value="AcetylCoA_hyd_C"/>
    <property type="match status" value="1"/>
</dbReference>
<dbReference type="GO" id="GO:0016787">
    <property type="term" value="F:hydrolase activity"/>
    <property type="evidence" value="ECO:0007669"/>
    <property type="project" value="UniProtKB-KW"/>
</dbReference>
<dbReference type="InterPro" id="IPR046433">
    <property type="entry name" value="ActCoA_hydro"/>
</dbReference>
<organism evidence="5 6">
    <name type="scientific">Candidatus Kutchimonas denitrificans</name>
    <dbReference type="NCBI Taxonomy" id="3056748"/>
    <lineage>
        <taxon>Bacteria</taxon>
        <taxon>Pseudomonadati</taxon>
        <taxon>Gemmatimonadota</taxon>
        <taxon>Gemmatimonadia</taxon>
        <taxon>Candidatus Palauibacterales</taxon>
        <taxon>Candidatus Palauibacteraceae</taxon>
        <taxon>Candidatus Kutchimonas</taxon>
    </lineage>
</organism>
<reference evidence="5 6" key="1">
    <citation type="submission" date="2020-01" db="EMBL/GenBank/DDBJ databases">
        <title>Genomes assembled from Gulf of Kutch pelagic sediment metagenomes.</title>
        <authorList>
            <person name="Chandrashekar M."/>
            <person name="Mahajan M.S."/>
            <person name="Dave K.J."/>
            <person name="Vatsa P."/>
            <person name="Nathani N.M."/>
        </authorList>
    </citation>
    <scope>NUCLEOTIDE SEQUENCE [LARGE SCALE GENOMIC DNA]</scope>
    <source>
        <strain evidence="5">KS3-K002</strain>
    </source>
</reference>
<dbReference type="Pfam" id="PF02550">
    <property type="entry name" value="AcetylCoA_hydro"/>
    <property type="match status" value="1"/>
</dbReference>
<dbReference type="AlphaFoldDB" id="A0AAE4ZAH4"/>
<dbReference type="PANTHER" id="PTHR21432">
    <property type="entry name" value="ACETYL-COA HYDROLASE-RELATED"/>
    <property type="match status" value="1"/>
</dbReference>
<dbReference type="Proteomes" id="UP000702544">
    <property type="component" value="Unassembled WGS sequence"/>
</dbReference>